<keyword evidence="3 8" id="KW-0285">Flavoprotein</keyword>
<keyword evidence="4 8" id="KW-0274">FAD</keyword>
<proteinExistence type="inferred from homology"/>
<dbReference type="SUPFAM" id="SSF51905">
    <property type="entry name" value="FAD/NAD(P)-binding domain"/>
    <property type="match status" value="1"/>
</dbReference>
<dbReference type="OMA" id="HIEFNTL"/>
<organism evidence="9 10">
    <name type="scientific">Neolamprologus brichardi</name>
    <name type="common">Fairy cichlid</name>
    <name type="synonym">Lamprologus brichardi</name>
    <dbReference type="NCBI Taxonomy" id="32507"/>
    <lineage>
        <taxon>Eukaryota</taxon>
        <taxon>Metazoa</taxon>
        <taxon>Chordata</taxon>
        <taxon>Craniata</taxon>
        <taxon>Vertebrata</taxon>
        <taxon>Euteleostomi</taxon>
        <taxon>Actinopterygii</taxon>
        <taxon>Neopterygii</taxon>
        <taxon>Teleostei</taxon>
        <taxon>Neoteleostei</taxon>
        <taxon>Acanthomorphata</taxon>
        <taxon>Ovalentaria</taxon>
        <taxon>Cichlomorphae</taxon>
        <taxon>Cichliformes</taxon>
        <taxon>Cichlidae</taxon>
        <taxon>African cichlids</taxon>
        <taxon>Pseudocrenilabrinae</taxon>
        <taxon>Lamprologini</taxon>
        <taxon>Neolamprologus</taxon>
    </lineage>
</organism>
<evidence type="ECO:0000313" key="9">
    <source>
        <dbReference type="Ensembl" id="ENSNBRP00000010590.1"/>
    </source>
</evidence>
<protein>
    <recommendedName>
        <fullName evidence="8">Flavin-containing monooxygenase</fullName>
        <ecNumber evidence="8">1.-.-.-</ecNumber>
    </recommendedName>
</protein>
<dbReference type="GeneTree" id="ENSGT00940000160493"/>
<keyword evidence="7 8" id="KW-0503">Monooxygenase</keyword>
<evidence type="ECO:0000256" key="7">
    <source>
        <dbReference type="ARBA" id="ARBA00023033"/>
    </source>
</evidence>
<dbReference type="PANTHER" id="PTHR23023">
    <property type="entry name" value="DIMETHYLANILINE MONOOXYGENASE"/>
    <property type="match status" value="1"/>
</dbReference>
<dbReference type="Pfam" id="PF00743">
    <property type="entry name" value="FMO-like"/>
    <property type="match status" value="1"/>
</dbReference>
<evidence type="ECO:0000256" key="1">
    <source>
        <dbReference type="ARBA" id="ARBA00001974"/>
    </source>
</evidence>
<comment type="similarity">
    <text evidence="2 8">Belongs to the FMO family.</text>
</comment>
<dbReference type="STRING" id="32507.ENSNBRP00000010590"/>
<dbReference type="InterPro" id="IPR000960">
    <property type="entry name" value="Flavin_mOase"/>
</dbReference>
<dbReference type="InterPro" id="IPR036188">
    <property type="entry name" value="FAD/NAD-bd_sf"/>
</dbReference>
<dbReference type="EC" id="1.-.-.-" evidence="8"/>
<evidence type="ECO:0000256" key="2">
    <source>
        <dbReference type="ARBA" id="ARBA00009183"/>
    </source>
</evidence>
<dbReference type="Proteomes" id="UP000261580">
    <property type="component" value="Unassembled WGS sequence"/>
</dbReference>
<dbReference type="Gene3D" id="3.50.50.60">
    <property type="entry name" value="FAD/NAD(P)-binding domain"/>
    <property type="match status" value="1"/>
</dbReference>
<evidence type="ECO:0000256" key="4">
    <source>
        <dbReference type="ARBA" id="ARBA00022827"/>
    </source>
</evidence>
<keyword evidence="6 8" id="KW-0560">Oxidoreductase</keyword>
<comment type="cofactor">
    <cofactor evidence="1 8">
        <name>FAD</name>
        <dbReference type="ChEBI" id="CHEBI:57692"/>
    </cofactor>
</comment>
<evidence type="ECO:0000313" key="10">
    <source>
        <dbReference type="Proteomes" id="UP000261580"/>
    </source>
</evidence>
<keyword evidence="5" id="KW-0521">NADP</keyword>
<dbReference type="PRINTS" id="PR00370">
    <property type="entry name" value="FMOXYGENASE"/>
</dbReference>
<evidence type="ECO:0000256" key="3">
    <source>
        <dbReference type="ARBA" id="ARBA00022630"/>
    </source>
</evidence>
<name>A0A3Q4GM15_NEOBR</name>
<reference evidence="9" key="1">
    <citation type="submission" date="2025-08" db="UniProtKB">
        <authorList>
            <consortium name="Ensembl"/>
        </authorList>
    </citation>
    <scope>IDENTIFICATION</scope>
</reference>
<accession>A0A3Q4GM15</accession>
<evidence type="ECO:0000256" key="5">
    <source>
        <dbReference type="ARBA" id="ARBA00022857"/>
    </source>
</evidence>
<reference evidence="9" key="2">
    <citation type="submission" date="2025-09" db="UniProtKB">
        <authorList>
            <consortium name="Ensembl"/>
        </authorList>
    </citation>
    <scope>IDENTIFICATION</scope>
</reference>
<dbReference type="AlphaFoldDB" id="A0A3Q4GM15"/>
<evidence type="ECO:0000256" key="6">
    <source>
        <dbReference type="ARBA" id="ARBA00023002"/>
    </source>
</evidence>
<dbReference type="GO" id="GO:0004499">
    <property type="term" value="F:N,N-dimethylaniline monooxygenase activity"/>
    <property type="evidence" value="ECO:0007669"/>
    <property type="project" value="InterPro"/>
</dbReference>
<evidence type="ECO:0000256" key="8">
    <source>
        <dbReference type="RuleBase" id="RU361177"/>
    </source>
</evidence>
<dbReference type="InterPro" id="IPR020946">
    <property type="entry name" value="Flavin_mOase-like"/>
</dbReference>
<keyword evidence="10" id="KW-1185">Reference proteome</keyword>
<dbReference type="Bgee" id="ENSNBRG00000008248">
    <property type="expression patterns" value="Expressed in liver and 5 other cell types or tissues"/>
</dbReference>
<dbReference type="Ensembl" id="ENSNBRT00000010885.1">
    <property type="protein sequence ID" value="ENSNBRP00000010590.1"/>
    <property type="gene ID" value="ENSNBRG00000008248.1"/>
</dbReference>
<dbReference type="GO" id="GO:0050661">
    <property type="term" value="F:NADP binding"/>
    <property type="evidence" value="ECO:0007669"/>
    <property type="project" value="InterPro"/>
</dbReference>
<dbReference type="InterPro" id="IPR050346">
    <property type="entry name" value="FMO-like"/>
</dbReference>
<dbReference type="GO" id="GO:0050660">
    <property type="term" value="F:flavin adenine dinucleotide binding"/>
    <property type="evidence" value="ECO:0007669"/>
    <property type="project" value="InterPro"/>
</dbReference>
<sequence length="157" mass="18270">MCCVIVSIPKLHQPNENPEPDRASIYHSVIINSSKEMTCFSDFPIPAHFPNFMHNSLIVDYFRLYADHFQLTKHIRFNTKVLQVKQKSDFSHSGEWVVETENKDGNKEQHSFEAVMICIGHHCNPSMPLHDFPGNPCLKYDEIENPELISFNFVHRQ</sequence>